<keyword evidence="10 15" id="KW-0520">NAD</keyword>
<dbReference type="GO" id="GO:0005739">
    <property type="term" value="C:mitochondrion"/>
    <property type="evidence" value="ECO:0007669"/>
    <property type="project" value="UniProtKB-SubCell"/>
</dbReference>
<dbReference type="Proteomes" id="UP000663829">
    <property type="component" value="Unassembled WGS sequence"/>
</dbReference>
<evidence type="ECO:0000259" key="16">
    <source>
        <dbReference type="PROSITE" id="PS51384"/>
    </source>
</evidence>
<evidence type="ECO:0000256" key="2">
    <source>
        <dbReference type="ARBA" id="ARBA00004173"/>
    </source>
</evidence>
<evidence type="ECO:0000256" key="10">
    <source>
        <dbReference type="ARBA" id="ARBA00023027"/>
    </source>
</evidence>
<keyword evidence="21" id="KW-1185">Reference proteome</keyword>
<evidence type="ECO:0000256" key="11">
    <source>
        <dbReference type="ARBA" id="ARBA00023128"/>
    </source>
</evidence>
<dbReference type="InterPro" id="IPR017927">
    <property type="entry name" value="FAD-bd_FR_type"/>
</dbReference>
<evidence type="ECO:0000313" key="20">
    <source>
        <dbReference type="EMBL" id="CAF4325449.1"/>
    </source>
</evidence>
<dbReference type="PRINTS" id="PR00371">
    <property type="entry name" value="FPNCR"/>
</dbReference>
<dbReference type="InterPro" id="IPR001834">
    <property type="entry name" value="CBR-like"/>
</dbReference>
<dbReference type="PRINTS" id="PR00410">
    <property type="entry name" value="PHEHYDRXLASE"/>
</dbReference>
<dbReference type="GO" id="GO:0016020">
    <property type="term" value="C:membrane"/>
    <property type="evidence" value="ECO:0007669"/>
    <property type="project" value="UniProtKB-SubCell"/>
</dbReference>
<evidence type="ECO:0000256" key="6">
    <source>
        <dbReference type="ARBA" id="ARBA00022692"/>
    </source>
</evidence>
<dbReference type="SUPFAM" id="SSF63380">
    <property type="entry name" value="Riboflavin synthase domain-like"/>
    <property type="match status" value="1"/>
</dbReference>
<evidence type="ECO:0000256" key="12">
    <source>
        <dbReference type="ARBA" id="ARBA00023136"/>
    </source>
</evidence>
<protein>
    <recommendedName>
        <fullName evidence="15">NADH-cytochrome b5 reductase</fullName>
        <ecNumber evidence="15">1.6.2.2</ecNumber>
    </recommendedName>
</protein>
<feature type="binding site" evidence="14">
    <location>
        <position position="176"/>
    </location>
    <ligand>
        <name>FAD</name>
        <dbReference type="ChEBI" id="CHEBI:57692"/>
    </ligand>
</feature>
<dbReference type="PROSITE" id="PS51384">
    <property type="entry name" value="FAD_FR"/>
    <property type="match status" value="1"/>
</dbReference>
<dbReference type="EC" id="1.6.2.2" evidence="15"/>
<organism evidence="18 21">
    <name type="scientific">Didymodactylos carnosus</name>
    <dbReference type="NCBI Taxonomy" id="1234261"/>
    <lineage>
        <taxon>Eukaryota</taxon>
        <taxon>Metazoa</taxon>
        <taxon>Spiralia</taxon>
        <taxon>Gnathifera</taxon>
        <taxon>Rotifera</taxon>
        <taxon>Eurotatoria</taxon>
        <taxon>Bdelloidea</taxon>
        <taxon>Philodinida</taxon>
        <taxon>Philodinidae</taxon>
        <taxon>Didymodactylos</taxon>
    </lineage>
</organism>
<dbReference type="SUPFAM" id="SSF52343">
    <property type="entry name" value="Ferredoxin reductase-like, C-terminal NADP-linked domain"/>
    <property type="match status" value="1"/>
</dbReference>
<evidence type="ECO:0000256" key="8">
    <source>
        <dbReference type="ARBA" id="ARBA00022989"/>
    </source>
</evidence>
<evidence type="ECO:0000256" key="3">
    <source>
        <dbReference type="ARBA" id="ARBA00004370"/>
    </source>
</evidence>
<evidence type="ECO:0000256" key="4">
    <source>
        <dbReference type="ARBA" id="ARBA00006105"/>
    </source>
</evidence>
<reference evidence="18" key="1">
    <citation type="submission" date="2021-02" db="EMBL/GenBank/DDBJ databases">
        <authorList>
            <person name="Nowell W R."/>
        </authorList>
    </citation>
    <scope>NUCLEOTIDE SEQUENCE</scope>
</reference>
<keyword evidence="8" id="KW-1133">Transmembrane helix</keyword>
<dbReference type="EMBL" id="CAJOBA010048407">
    <property type="protein sequence ID" value="CAF4212090.1"/>
    <property type="molecule type" value="Genomic_DNA"/>
</dbReference>
<evidence type="ECO:0000256" key="15">
    <source>
        <dbReference type="RuleBase" id="RU361226"/>
    </source>
</evidence>
<feature type="binding site" evidence="14">
    <location>
        <position position="135"/>
    </location>
    <ligand>
        <name>FAD</name>
        <dbReference type="ChEBI" id="CHEBI:57692"/>
    </ligand>
</feature>
<dbReference type="AlphaFoldDB" id="A0A815PQ33"/>
<evidence type="ECO:0000313" key="18">
    <source>
        <dbReference type="EMBL" id="CAF1452519.1"/>
    </source>
</evidence>
<dbReference type="EMBL" id="CAJNOQ010019557">
    <property type="protein sequence ID" value="CAF1452519.1"/>
    <property type="molecule type" value="Genomic_DNA"/>
</dbReference>
<comment type="caution">
    <text evidence="18">The sequence shown here is derived from an EMBL/GenBank/DDBJ whole genome shotgun (WGS) entry which is preliminary data.</text>
</comment>
<dbReference type="Pfam" id="PF00970">
    <property type="entry name" value="FAD_binding_6"/>
    <property type="match status" value="1"/>
</dbReference>
<sequence>MSGRRGTKKFLLLATVVGGAVGAYIYATRKPSLVFDSNPKDKVKAPITAPDGLDPNNFRPLTLSKINDISHNTKMFTFSFEDPKAILNLKTASCTVFKANIDGKDVIRPYTPTTRPNTQGYLEFVIKNYPQGVMSKYVHNLKKGDKLEIKGPIPKYDYQPNKFENLVLIAGGTGITPMVQIIEEVLYNSKDKTKITLLYANASVDDILLKDDLDKLAQKYPDRFKCYYTVDKLTDASQKKTWKGDTGFVTENMLKKCIPLPSKADDESLLVMVCGPPGFMKLLSGDKTPDYKQGELTGLLKKLGFTEKNAFKF</sequence>
<dbReference type="PANTHER" id="PTHR19370:SF171">
    <property type="entry name" value="NADH-CYTOCHROME B5 REDUCTASE 2"/>
    <property type="match status" value="1"/>
</dbReference>
<evidence type="ECO:0000256" key="13">
    <source>
        <dbReference type="ARBA" id="ARBA00047682"/>
    </source>
</evidence>
<dbReference type="InterPro" id="IPR001433">
    <property type="entry name" value="OxRdtase_FAD/NAD-bd"/>
</dbReference>
<feature type="binding site" evidence="14">
    <location>
        <position position="110"/>
    </location>
    <ligand>
        <name>FAD</name>
        <dbReference type="ChEBI" id="CHEBI:57692"/>
    </ligand>
</feature>
<dbReference type="FunFam" id="2.40.30.10:FF:000069">
    <property type="entry name" value="NADH-cytochrome b5 reductase"/>
    <property type="match status" value="1"/>
</dbReference>
<keyword evidence="11" id="KW-0496">Mitochondrion</keyword>
<accession>A0A815PQ33</accession>
<feature type="binding site" evidence="14">
    <location>
        <position position="108"/>
    </location>
    <ligand>
        <name>FAD</name>
        <dbReference type="ChEBI" id="CHEBI:57692"/>
    </ligand>
</feature>
<comment type="catalytic activity">
    <reaction evidence="13 15">
        <text>2 Fe(III)-[cytochrome b5] + NADH = 2 Fe(II)-[cytochrome b5] + NAD(+) + H(+)</text>
        <dbReference type="Rhea" id="RHEA:46680"/>
        <dbReference type="Rhea" id="RHEA-COMP:10438"/>
        <dbReference type="Rhea" id="RHEA-COMP:10439"/>
        <dbReference type="ChEBI" id="CHEBI:15378"/>
        <dbReference type="ChEBI" id="CHEBI:29033"/>
        <dbReference type="ChEBI" id="CHEBI:29034"/>
        <dbReference type="ChEBI" id="CHEBI:57540"/>
        <dbReference type="ChEBI" id="CHEBI:57945"/>
        <dbReference type="EC" id="1.6.2.2"/>
    </reaction>
</comment>
<dbReference type="Proteomes" id="UP000682733">
    <property type="component" value="Unassembled WGS sequence"/>
</dbReference>
<proteinExistence type="inferred from homology"/>
<dbReference type="Pfam" id="PF00175">
    <property type="entry name" value="NAD_binding_1"/>
    <property type="match status" value="1"/>
</dbReference>
<gene>
    <name evidence="18" type="ORF">GPM918_LOCUS34788</name>
    <name evidence="17" type="ORF">OVA965_LOCUS33226</name>
    <name evidence="20" type="ORF">SRO942_LOCUS35497</name>
    <name evidence="19" type="ORF">TMI583_LOCUS34107</name>
</gene>
<dbReference type="PANTHER" id="PTHR19370">
    <property type="entry name" value="NADH-CYTOCHROME B5 REDUCTASE"/>
    <property type="match status" value="1"/>
</dbReference>
<dbReference type="Proteomes" id="UP000681722">
    <property type="component" value="Unassembled WGS sequence"/>
</dbReference>
<dbReference type="InterPro" id="IPR039261">
    <property type="entry name" value="FNR_nucleotide-bd"/>
</dbReference>
<feature type="binding site" evidence="14">
    <location>
        <position position="125"/>
    </location>
    <ligand>
        <name>FAD</name>
        <dbReference type="ChEBI" id="CHEBI:57692"/>
    </ligand>
</feature>
<dbReference type="GO" id="GO:0090524">
    <property type="term" value="F:cytochrome-b5 reductase activity, acting on NADH"/>
    <property type="evidence" value="ECO:0007669"/>
    <property type="project" value="UniProtKB-EC"/>
</dbReference>
<evidence type="ECO:0000256" key="5">
    <source>
        <dbReference type="ARBA" id="ARBA00022630"/>
    </source>
</evidence>
<feature type="binding site" evidence="14">
    <location>
        <position position="127"/>
    </location>
    <ligand>
        <name>FAD</name>
        <dbReference type="ChEBI" id="CHEBI:57692"/>
    </ligand>
</feature>
<dbReference type="EMBL" id="CAJNOK010026669">
    <property type="protein sequence ID" value="CAF1406781.1"/>
    <property type="molecule type" value="Genomic_DNA"/>
</dbReference>
<keyword evidence="9 15" id="KW-0560">Oxidoreductase</keyword>
<comment type="cofactor">
    <cofactor evidence="1 14 15">
        <name>FAD</name>
        <dbReference type="ChEBI" id="CHEBI:57692"/>
    </cofactor>
</comment>
<evidence type="ECO:0000256" key="7">
    <source>
        <dbReference type="ARBA" id="ARBA00022827"/>
    </source>
</evidence>
<evidence type="ECO:0000313" key="21">
    <source>
        <dbReference type="Proteomes" id="UP000663829"/>
    </source>
</evidence>
<comment type="subcellular location">
    <subcellularLocation>
        <location evidence="3">Membrane</location>
    </subcellularLocation>
    <subcellularLocation>
        <location evidence="2">Mitochondrion</location>
    </subcellularLocation>
</comment>
<evidence type="ECO:0000313" key="19">
    <source>
        <dbReference type="EMBL" id="CAF4212090.1"/>
    </source>
</evidence>
<dbReference type="InterPro" id="IPR008333">
    <property type="entry name" value="Cbr1-like_FAD-bd_dom"/>
</dbReference>
<keyword evidence="7 14" id="KW-0274">FAD</keyword>
<dbReference type="FunFam" id="3.40.50.80:FF:000009">
    <property type="entry name" value="NADH-cytochrome b5 reductase"/>
    <property type="match status" value="1"/>
</dbReference>
<evidence type="ECO:0000256" key="1">
    <source>
        <dbReference type="ARBA" id="ARBA00001974"/>
    </source>
</evidence>
<keyword evidence="12" id="KW-0472">Membrane</keyword>
<feature type="domain" description="FAD-binding FR-type" evidence="16">
    <location>
        <begin position="56"/>
        <end position="159"/>
    </location>
</feature>
<evidence type="ECO:0000256" key="14">
    <source>
        <dbReference type="PIRSR" id="PIRSR601834-1"/>
    </source>
</evidence>
<keyword evidence="6" id="KW-0812">Transmembrane</keyword>
<dbReference type="InterPro" id="IPR001709">
    <property type="entry name" value="Flavoprot_Pyr_Nucl_cyt_Rdtase"/>
</dbReference>
<dbReference type="Gene3D" id="3.40.50.80">
    <property type="entry name" value="Nucleotide-binding domain of ferredoxin-NADP reductase (FNR) module"/>
    <property type="match status" value="1"/>
</dbReference>
<dbReference type="Proteomes" id="UP000677228">
    <property type="component" value="Unassembled WGS sequence"/>
</dbReference>
<name>A0A815PQ33_9BILA</name>
<dbReference type="InterPro" id="IPR017938">
    <property type="entry name" value="Riboflavin_synthase-like_b-brl"/>
</dbReference>
<feature type="binding site" evidence="14">
    <location>
        <position position="109"/>
    </location>
    <ligand>
        <name>FAD</name>
        <dbReference type="ChEBI" id="CHEBI:57692"/>
    </ligand>
</feature>
<feature type="binding site" evidence="14">
    <location>
        <position position="134"/>
    </location>
    <ligand>
        <name>FAD</name>
        <dbReference type="ChEBI" id="CHEBI:57692"/>
    </ligand>
</feature>
<evidence type="ECO:0000256" key="9">
    <source>
        <dbReference type="ARBA" id="ARBA00023002"/>
    </source>
</evidence>
<dbReference type="OrthoDB" id="432685at2759"/>
<evidence type="ECO:0000313" key="17">
    <source>
        <dbReference type="EMBL" id="CAF1406781.1"/>
    </source>
</evidence>
<keyword evidence="5 14" id="KW-0285">Flavoprotein</keyword>
<dbReference type="CDD" id="cd06183">
    <property type="entry name" value="cyt_b5_reduct_like"/>
    <property type="match status" value="1"/>
</dbReference>
<dbReference type="EMBL" id="CAJOBC010085008">
    <property type="protein sequence ID" value="CAF4325449.1"/>
    <property type="molecule type" value="Genomic_DNA"/>
</dbReference>
<comment type="similarity">
    <text evidence="4 15">Belongs to the flavoprotein pyridine nucleotide cytochrome reductase family.</text>
</comment>
<dbReference type="Gene3D" id="2.40.30.10">
    <property type="entry name" value="Translation factors"/>
    <property type="match status" value="1"/>
</dbReference>